<dbReference type="GO" id="GO:0005739">
    <property type="term" value="C:mitochondrion"/>
    <property type="evidence" value="ECO:0007669"/>
    <property type="project" value="TreeGrafter"/>
</dbReference>
<dbReference type="OMA" id="KWILVEA"/>
<dbReference type="VEuPathDB" id="FungiDB:CPSG_02824"/>
<organism evidence="7">
    <name type="scientific">Coccidioides posadasii (strain RMSCC 757 / Silveira)</name>
    <name type="common">Valley fever fungus</name>
    <dbReference type="NCBI Taxonomy" id="443226"/>
    <lineage>
        <taxon>Eukaryota</taxon>
        <taxon>Fungi</taxon>
        <taxon>Dikarya</taxon>
        <taxon>Ascomycota</taxon>
        <taxon>Pezizomycotina</taxon>
        <taxon>Eurotiomycetes</taxon>
        <taxon>Eurotiomycetidae</taxon>
        <taxon>Onygenales</taxon>
        <taxon>Onygenaceae</taxon>
        <taxon>Coccidioides</taxon>
    </lineage>
</organism>
<dbReference type="EMBL" id="GL636488">
    <property type="protein sequence ID" value="EFW20981.1"/>
    <property type="molecule type" value="Genomic_DNA"/>
</dbReference>
<dbReference type="eggNOG" id="KOG2495">
    <property type="taxonomic scope" value="Eukaryota"/>
</dbReference>
<comment type="similarity">
    <text evidence="1">Belongs to the NADH dehydrogenase family.</text>
</comment>
<evidence type="ECO:0000256" key="2">
    <source>
        <dbReference type="ARBA" id="ARBA00022630"/>
    </source>
</evidence>
<evidence type="ECO:0000256" key="1">
    <source>
        <dbReference type="ARBA" id="ARBA00005272"/>
    </source>
</evidence>
<dbReference type="GO" id="GO:0003954">
    <property type="term" value="F:NADH dehydrogenase activity"/>
    <property type="evidence" value="ECO:0007669"/>
    <property type="project" value="InterPro"/>
</dbReference>
<dbReference type="SUPFAM" id="SSF51905">
    <property type="entry name" value="FAD/NAD(P)-binding domain"/>
    <property type="match status" value="2"/>
</dbReference>
<dbReference type="AlphaFoldDB" id="E9CYF4"/>
<protein>
    <submittedName>
        <fullName evidence="6">Pyridine nucleotide-disulfide oxidoreductase</fullName>
    </submittedName>
</protein>
<reference evidence="7" key="2">
    <citation type="submission" date="2010-03" db="EMBL/GenBank/DDBJ databases">
        <title>The genome sequence of Coccidioides posadasii strain Silveira.</title>
        <authorList>
            <consortium name="The Broad Institute Genome Sequencing Center for Infectious Disease"/>
            <person name="Neafsey D."/>
            <person name="Orbach M."/>
            <person name="Henn M.R."/>
            <person name="Cole G.T."/>
            <person name="Galgiani J."/>
            <person name="Gardner M.J."/>
            <person name="Kirkland T.N."/>
            <person name="Taylor J.W."/>
            <person name="Young S.K."/>
            <person name="Zeng Q."/>
            <person name="Koehrsen M."/>
            <person name="Alvarado L."/>
            <person name="Berlin A."/>
            <person name="Borenstein D."/>
            <person name="Chapman S.B."/>
            <person name="Chen Z."/>
            <person name="Engels R."/>
            <person name="Freedman E."/>
            <person name="Gellesch M."/>
            <person name="Goldberg J."/>
            <person name="Griggs A."/>
            <person name="Gujja S."/>
            <person name="Heilman E."/>
            <person name="Heiman D."/>
            <person name="Howarth C."/>
            <person name="Jen D."/>
            <person name="Larson L."/>
            <person name="Mehta T."/>
            <person name="Neiman D."/>
            <person name="Park D."/>
            <person name="Pearson M."/>
            <person name="Richards J."/>
            <person name="Roberts A."/>
            <person name="Saif S."/>
            <person name="Shea T."/>
            <person name="Shenoy N."/>
            <person name="Sisk P."/>
            <person name="Stolte C."/>
            <person name="Sykes S."/>
            <person name="Walk T."/>
            <person name="White J."/>
            <person name="Yandava C."/>
            <person name="Haas B."/>
            <person name="Nusbaum C."/>
            <person name="Birren B."/>
        </authorList>
    </citation>
    <scope>NUCLEOTIDE SEQUENCE [LARGE SCALE GENOMIC DNA]</scope>
    <source>
        <strain evidence="7">RMSCC 757 / Silveira</strain>
    </source>
</reference>
<proteinExistence type="inferred from homology"/>
<dbReference type="OrthoDB" id="3244603at2759"/>
<accession>E9CYF4</accession>
<dbReference type="STRING" id="443226.E9CYF4"/>
<dbReference type="HOGENOM" id="CLU_021377_1_2_1"/>
<keyword evidence="7" id="KW-1185">Reference proteome</keyword>
<dbReference type="InterPro" id="IPR036188">
    <property type="entry name" value="FAD/NAD-bd_sf"/>
</dbReference>
<dbReference type="Proteomes" id="UP000002497">
    <property type="component" value="Unassembled WGS sequence"/>
</dbReference>
<name>E9CYF4_COCPS</name>
<evidence type="ECO:0000256" key="3">
    <source>
        <dbReference type="ARBA" id="ARBA00022827"/>
    </source>
</evidence>
<sequence length="583" mass="64236">MDAVQSALRIIDSLLGENEDICGLPSKNGGCGFVVFAVGLGMELGCSQFPRATRQTVGAKLRIGSTWKDRYLSSTNVKIQPIGPIFKRHITSKGSTADPGSAPDRERVVILGSGWGGYTLSRRLSPSKFYPTVVSPRSYFVFTPLLTDAAAGSLNFSEIVEPVRDRKSQVHYIQAAARSVDFNKKTVMVEACVVKSGVTESPRVERSERETDQGPQIGNLRGKEALRKWEAGQVFEVPYDKLVIAVGCVSRTFNTPGVRQNAMFFKDIGDAKRVKRRVRECFELAVMPTTSFELRKNLLHFAIVGAGPTGTELAAALCDFLHDDMFQIYPKLKDSTRITLYDVAPKVLSMFDKTLSDYAMTVMSREGVEVKTNHHIQELRWGEPHKDPAPEMDPKGCLTLKTKEGGEEGVGMCVWATGNEMNKFVNDSLGPLEQFPTFSALFQPGHTSPNDPKSVAWKIKKAPKTGALLVDNHLRVQLESEDGRGAVMQDVFALGDNCMLESDSPPTTAQATNQEACWLAKRLNKGGIGQEPGFSFKNFGMIAYLGSSKALMQIPSSEHLPKGIKGRTACQNERYEEFEFIDQ</sequence>
<evidence type="ECO:0000256" key="5">
    <source>
        <dbReference type="ARBA" id="ARBA00023027"/>
    </source>
</evidence>
<keyword evidence="2" id="KW-0285">Flavoprotein</keyword>
<dbReference type="PANTHER" id="PTHR43706">
    <property type="entry name" value="NADH DEHYDROGENASE"/>
    <property type="match status" value="1"/>
</dbReference>
<reference evidence="7" key="1">
    <citation type="journal article" date="2010" name="Genome Res.">
        <title>Population genomic sequencing of Coccidioides fungi reveals recent hybridization and transposon control.</title>
        <authorList>
            <person name="Neafsey D.E."/>
            <person name="Barker B.M."/>
            <person name="Sharpton T.J."/>
            <person name="Stajich J.E."/>
            <person name="Park D.J."/>
            <person name="Whiston E."/>
            <person name="Hung C.-Y."/>
            <person name="McMahan C."/>
            <person name="White J."/>
            <person name="Sykes S."/>
            <person name="Heiman D."/>
            <person name="Young S."/>
            <person name="Zeng Q."/>
            <person name="Abouelleil A."/>
            <person name="Aftuck L."/>
            <person name="Bessette D."/>
            <person name="Brown A."/>
            <person name="FitzGerald M."/>
            <person name="Lui A."/>
            <person name="Macdonald J.P."/>
            <person name="Priest M."/>
            <person name="Orbach M.J."/>
            <person name="Galgiani J.N."/>
            <person name="Kirkland T.N."/>
            <person name="Cole G.T."/>
            <person name="Birren B.W."/>
            <person name="Henn M.R."/>
            <person name="Taylor J.W."/>
            <person name="Rounsley S.D."/>
        </authorList>
    </citation>
    <scope>NUCLEOTIDE SEQUENCE [LARGE SCALE GENOMIC DNA]</scope>
    <source>
        <strain evidence="7">RMSCC 757 / Silveira</strain>
    </source>
</reference>
<dbReference type="InterPro" id="IPR023753">
    <property type="entry name" value="FAD/NAD-binding_dom"/>
</dbReference>
<dbReference type="VEuPathDB" id="FungiDB:D8B26_002743"/>
<evidence type="ECO:0000313" key="6">
    <source>
        <dbReference type="EMBL" id="EFW20981.1"/>
    </source>
</evidence>
<keyword evidence="5" id="KW-0520">NAD</keyword>
<keyword evidence="3" id="KW-0274">FAD</keyword>
<dbReference type="InterPro" id="IPR045024">
    <property type="entry name" value="NDH-2"/>
</dbReference>
<dbReference type="Pfam" id="PF07992">
    <property type="entry name" value="Pyr_redox_2"/>
    <property type="match status" value="1"/>
</dbReference>
<dbReference type="Gene3D" id="3.50.50.100">
    <property type="match status" value="1"/>
</dbReference>
<evidence type="ECO:0000313" key="7">
    <source>
        <dbReference type="Proteomes" id="UP000002497"/>
    </source>
</evidence>
<dbReference type="PRINTS" id="PR00368">
    <property type="entry name" value="FADPNR"/>
</dbReference>
<evidence type="ECO:0000256" key="4">
    <source>
        <dbReference type="ARBA" id="ARBA00023002"/>
    </source>
</evidence>
<keyword evidence="4" id="KW-0560">Oxidoreductase</keyword>
<dbReference type="PANTHER" id="PTHR43706:SF17">
    <property type="entry name" value="NADH DEHYDROGENASE (EUROFUNG)"/>
    <property type="match status" value="1"/>
</dbReference>
<gene>
    <name evidence="6" type="ORF">CPSG_02824</name>
</gene>